<name>A0ABQ3SA03_9ACTN</name>
<evidence type="ECO:0000256" key="1">
    <source>
        <dbReference type="SAM" id="MobiDB-lite"/>
    </source>
</evidence>
<evidence type="ECO:0000313" key="3">
    <source>
        <dbReference type="Proteomes" id="UP000649259"/>
    </source>
</evidence>
<evidence type="ECO:0008006" key="4">
    <source>
        <dbReference type="Google" id="ProtNLM"/>
    </source>
</evidence>
<organism evidence="2 3">
    <name type="scientific">Streptomyces asoensis</name>
    <dbReference type="NCBI Taxonomy" id="249586"/>
    <lineage>
        <taxon>Bacteria</taxon>
        <taxon>Bacillati</taxon>
        <taxon>Actinomycetota</taxon>
        <taxon>Actinomycetes</taxon>
        <taxon>Kitasatosporales</taxon>
        <taxon>Streptomycetaceae</taxon>
        <taxon>Streptomyces</taxon>
    </lineage>
</organism>
<gene>
    <name evidence="2" type="ORF">Saso_65980</name>
</gene>
<reference evidence="3" key="1">
    <citation type="submission" date="2023-07" db="EMBL/GenBank/DDBJ databases">
        <title>Whole genome shotgun sequence of Streptomyces cacaoi subsp. asoensis NBRC 13813.</title>
        <authorList>
            <person name="Komaki H."/>
            <person name="Tamura T."/>
        </authorList>
    </citation>
    <scope>NUCLEOTIDE SEQUENCE [LARGE SCALE GENOMIC DNA]</scope>
    <source>
        <strain evidence="3">NBRC 13813</strain>
    </source>
</reference>
<evidence type="ECO:0000313" key="2">
    <source>
        <dbReference type="EMBL" id="GHI64948.1"/>
    </source>
</evidence>
<comment type="caution">
    <text evidence="2">The sequence shown here is derived from an EMBL/GenBank/DDBJ whole genome shotgun (WGS) entry which is preliminary data.</text>
</comment>
<feature type="compositionally biased region" description="Basic and acidic residues" evidence="1">
    <location>
        <begin position="78"/>
        <end position="89"/>
    </location>
</feature>
<dbReference type="EMBL" id="BNEB01000005">
    <property type="protein sequence ID" value="GHI64948.1"/>
    <property type="molecule type" value="Genomic_DNA"/>
</dbReference>
<feature type="compositionally biased region" description="Low complexity" evidence="1">
    <location>
        <begin position="23"/>
        <end position="45"/>
    </location>
</feature>
<sequence>MGVLARLFRRSKATEEAAETVADDVTTGAKDATAGAAAGTTPEVADAADTTDGDERSASAPADGAGAERTGGPTTASARERDGDGHGDIVEPQADGPAEAVPVVLAATDGVEIPRQQSAEEAADSGAGDGARA</sequence>
<keyword evidence="3" id="KW-1185">Reference proteome</keyword>
<accession>A0ABQ3SA03</accession>
<feature type="region of interest" description="Disordered" evidence="1">
    <location>
        <begin position="1"/>
        <end position="133"/>
    </location>
</feature>
<proteinExistence type="predicted"/>
<protein>
    <recommendedName>
        <fullName evidence="4">Gliding motility protein</fullName>
    </recommendedName>
</protein>
<dbReference type="Proteomes" id="UP000649259">
    <property type="component" value="Unassembled WGS sequence"/>
</dbReference>